<keyword evidence="3" id="KW-0812">Transmembrane</keyword>
<keyword evidence="3" id="KW-1133">Transmembrane helix</keyword>
<dbReference type="GO" id="GO:0014701">
    <property type="term" value="C:junctional sarcoplasmic reticulum membrane"/>
    <property type="evidence" value="ECO:0007669"/>
    <property type="project" value="TreeGrafter"/>
</dbReference>
<feature type="compositionally biased region" description="Basic and acidic residues" evidence="2">
    <location>
        <begin position="160"/>
        <end position="170"/>
    </location>
</feature>
<evidence type="ECO:0000313" key="5">
    <source>
        <dbReference type="Proteomes" id="UP001230051"/>
    </source>
</evidence>
<dbReference type="EMBL" id="JAGXEW010000006">
    <property type="protein sequence ID" value="KAK1170857.1"/>
    <property type="molecule type" value="Genomic_DNA"/>
</dbReference>
<gene>
    <name evidence="4" type="primary">Trdn</name>
    <name evidence="4" type="ORF">AOXY_G7799</name>
</gene>
<protein>
    <submittedName>
        <fullName evidence="4">Triadin-like</fullName>
    </submittedName>
</protein>
<feature type="region of interest" description="Disordered" evidence="2">
    <location>
        <begin position="282"/>
        <end position="353"/>
    </location>
</feature>
<feature type="compositionally biased region" description="Basic and acidic residues" evidence="2">
    <location>
        <begin position="337"/>
        <end position="353"/>
    </location>
</feature>
<evidence type="ECO:0000313" key="4">
    <source>
        <dbReference type="EMBL" id="KAK1170857.1"/>
    </source>
</evidence>
<dbReference type="GO" id="GO:0010880">
    <property type="term" value="P:regulation of release of sequestered calcium ion into cytosol by sarcoplasmic reticulum"/>
    <property type="evidence" value="ECO:0007669"/>
    <property type="project" value="TreeGrafter"/>
</dbReference>
<proteinExistence type="predicted"/>
<dbReference type="InterPro" id="IPR010798">
    <property type="entry name" value="Triadin"/>
</dbReference>
<evidence type="ECO:0000256" key="3">
    <source>
        <dbReference type="SAM" id="Phobius"/>
    </source>
</evidence>
<feature type="compositionally biased region" description="Acidic residues" evidence="2">
    <location>
        <begin position="147"/>
        <end position="158"/>
    </location>
</feature>
<comment type="subcellular location">
    <subcellularLocation>
        <location evidence="1">Sarcoplasmic reticulum membrane</location>
        <topology evidence="1">Single-pass type II membrane protein</topology>
    </subcellularLocation>
</comment>
<organism evidence="4 5">
    <name type="scientific">Acipenser oxyrinchus oxyrinchus</name>
    <dbReference type="NCBI Taxonomy" id="40147"/>
    <lineage>
        <taxon>Eukaryota</taxon>
        <taxon>Metazoa</taxon>
        <taxon>Chordata</taxon>
        <taxon>Craniata</taxon>
        <taxon>Vertebrata</taxon>
        <taxon>Euteleostomi</taxon>
        <taxon>Actinopterygii</taxon>
        <taxon>Chondrostei</taxon>
        <taxon>Acipenseriformes</taxon>
        <taxon>Acipenseridae</taxon>
        <taxon>Acipenser</taxon>
    </lineage>
</organism>
<keyword evidence="5" id="KW-1185">Reference proteome</keyword>
<name>A0AAD8GAS1_ACIOX</name>
<feature type="transmembrane region" description="Helical" evidence="3">
    <location>
        <begin position="50"/>
        <end position="69"/>
    </location>
</feature>
<accession>A0AAD8GAS1</accession>
<sequence>MTEITAEGLVSATTAAVIDNKNGAVPKPSSNVPKKSVADDLASTFSSPTALLLVVALIVTWSAVAIVMFDLMDYKSYVAPYTQYCDDPCLPPGAHQPGFGKALKEAKSPIGGISKLGSDPMKVIDEVVEESTDWIHGVMSLLSDMIAPDDDDDDEGDTEQPPKRRGEAHPSKRKGCTVMKKNTKETTERKSRDEKKAPPKEVKKVKVTKAEEKTKMAAKPEKKVEKAKKEMKAVEKTKPKARPKQEKPSKTESKDQFEFCRYVVGMYTHEDVSSGVKAAVAPALPKGSPTTKKPAAPAVEGLKEAVTTAPPKENPTTKKPAAPAVEEKKPVVKPVQVKKEEPKKKPSQEPKRS</sequence>
<dbReference type="Proteomes" id="UP001230051">
    <property type="component" value="Unassembled WGS sequence"/>
</dbReference>
<dbReference type="PANTHER" id="PTHR14106:SF0">
    <property type="entry name" value="TRIADIN"/>
    <property type="match status" value="1"/>
</dbReference>
<dbReference type="GO" id="GO:0005886">
    <property type="term" value="C:plasma membrane"/>
    <property type="evidence" value="ECO:0007669"/>
    <property type="project" value="TreeGrafter"/>
</dbReference>
<keyword evidence="3" id="KW-0472">Membrane</keyword>
<dbReference type="PANTHER" id="PTHR14106">
    <property type="entry name" value="TRIADIN"/>
    <property type="match status" value="1"/>
</dbReference>
<dbReference type="AlphaFoldDB" id="A0AAD8GAS1"/>
<dbReference type="GO" id="GO:0060047">
    <property type="term" value="P:heart contraction"/>
    <property type="evidence" value="ECO:0007669"/>
    <property type="project" value="TreeGrafter"/>
</dbReference>
<comment type="caution">
    <text evidence="4">The sequence shown here is derived from an EMBL/GenBank/DDBJ whole genome shotgun (WGS) entry which is preliminary data.</text>
</comment>
<dbReference type="GO" id="GO:0086036">
    <property type="term" value="P:regulation of cardiac muscle cell membrane potential"/>
    <property type="evidence" value="ECO:0007669"/>
    <property type="project" value="TreeGrafter"/>
</dbReference>
<dbReference type="GO" id="GO:0005102">
    <property type="term" value="F:signaling receptor binding"/>
    <property type="evidence" value="ECO:0007669"/>
    <property type="project" value="InterPro"/>
</dbReference>
<reference evidence="4" key="1">
    <citation type="submission" date="2022-02" db="EMBL/GenBank/DDBJ databases">
        <title>Atlantic sturgeon de novo genome assembly.</title>
        <authorList>
            <person name="Stock M."/>
            <person name="Klopp C."/>
            <person name="Guiguen Y."/>
            <person name="Cabau C."/>
            <person name="Parinello H."/>
            <person name="Santidrian Yebra-Pimentel E."/>
            <person name="Kuhl H."/>
            <person name="Dirks R.P."/>
            <person name="Guessner J."/>
            <person name="Wuertz S."/>
            <person name="Du K."/>
            <person name="Schartl M."/>
        </authorList>
    </citation>
    <scope>NUCLEOTIDE SEQUENCE</scope>
    <source>
        <strain evidence="4">STURGEONOMICS-FGT-2020</strain>
        <tissue evidence="4">Whole blood</tissue>
    </source>
</reference>
<feature type="region of interest" description="Disordered" evidence="2">
    <location>
        <begin position="145"/>
        <end position="255"/>
    </location>
</feature>
<evidence type="ECO:0000256" key="1">
    <source>
        <dbReference type="ARBA" id="ARBA00004157"/>
    </source>
</evidence>
<feature type="compositionally biased region" description="Basic and acidic residues" evidence="2">
    <location>
        <begin position="182"/>
        <end position="255"/>
    </location>
</feature>
<evidence type="ECO:0000256" key="2">
    <source>
        <dbReference type="SAM" id="MobiDB-lite"/>
    </source>
</evidence>